<evidence type="ECO:0000256" key="2">
    <source>
        <dbReference type="ARBA" id="ARBA00023125"/>
    </source>
</evidence>
<dbReference type="InterPro" id="IPR050109">
    <property type="entry name" value="HTH-type_TetR-like_transc_reg"/>
</dbReference>
<comment type="caution">
    <text evidence="6">The sequence shown here is derived from an EMBL/GenBank/DDBJ whole genome shotgun (WGS) entry which is preliminary data.</text>
</comment>
<keyword evidence="2 4" id="KW-0238">DNA-binding</keyword>
<keyword evidence="3" id="KW-0804">Transcription</keyword>
<gene>
    <name evidence="6" type="ORF">ACHIPZ_20745</name>
</gene>
<accession>A0ABW7JRI2</accession>
<dbReference type="Pfam" id="PF00440">
    <property type="entry name" value="TetR_N"/>
    <property type="match status" value="1"/>
</dbReference>
<protein>
    <submittedName>
        <fullName evidence="6">TetR family transcriptional regulator</fullName>
    </submittedName>
</protein>
<evidence type="ECO:0000256" key="4">
    <source>
        <dbReference type="PROSITE-ProRule" id="PRU00335"/>
    </source>
</evidence>
<dbReference type="Pfam" id="PF17754">
    <property type="entry name" value="TetR_C_14"/>
    <property type="match status" value="1"/>
</dbReference>
<dbReference type="InterPro" id="IPR041347">
    <property type="entry name" value="MftR_C"/>
</dbReference>
<sequence length="203" mass="22813">MVGPSAWERRKLEAMRDIQTAALALFDEHGYTAVTVERVAGAAAVSASSIYRYFGTKEMLVLWDEYDPQIFEVVRMAGGERRITVGDLYDTVITAAPLLIGEIFADPAEVERIRRRMSYVVSEPDVRMGQLRLLVDIEQQVCDILRDRLEDVGELQVKIFAAQSVWGVHAAIRHWIASDEQPIQDILNRAVSQIAEGVRAIRG</sequence>
<evidence type="ECO:0000313" key="6">
    <source>
        <dbReference type="EMBL" id="MFH5210611.1"/>
    </source>
</evidence>
<reference evidence="6 7" key="1">
    <citation type="submission" date="2024-10" db="EMBL/GenBank/DDBJ databases">
        <authorList>
            <person name="Riesco R."/>
        </authorList>
    </citation>
    <scope>NUCLEOTIDE SEQUENCE [LARGE SCALE GENOMIC DNA]</scope>
    <source>
        <strain evidence="6 7">NCIMB 15449</strain>
    </source>
</reference>
<feature type="DNA-binding region" description="H-T-H motif" evidence="4">
    <location>
        <begin position="35"/>
        <end position="54"/>
    </location>
</feature>
<dbReference type="PANTHER" id="PTHR30055">
    <property type="entry name" value="HTH-TYPE TRANSCRIPTIONAL REGULATOR RUTR"/>
    <property type="match status" value="1"/>
</dbReference>
<dbReference type="EMBL" id="JBIMSO010000064">
    <property type="protein sequence ID" value="MFH5210611.1"/>
    <property type="molecule type" value="Genomic_DNA"/>
</dbReference>
<feature type="domain" description="HTH tetR-type" evidence="5">
    <location>
        <begin position="12"/>
        <end position="72"/>
    </location>
</feature>
<keyword evidence="1" id="KW-0805">Transcription regulation</keyword>
<evidence type="ECO:0000313" key="7">
    <source>
        <dbReference type="Proteomes" id="UP001609175"/>
    </source>
</evidence>
<dbReference type="PRINTS" id="PR00455">
    <property type="entry name" value="HTHTETR"/>
</dbReference>
<proteinExistence type="predicted"/>
<dbReference type="SUPFAM" id="SSF46689">
    <property type="entry name" value="Homeodomain-like"/>
    <property type="match status" value="1"/>
</dbReference>
<evidence type="ECO:0000259" key="5">
    <source>
        <dbReference type="PROSITE" id="PS50977"/>
    </source>
</evidence>
<dbReference type="Gene3D" id="1.10.357.10">
    <property type="entry name" value="Tetracycline Repressor, domain 2"/>
    <property type="match status" value="1"/>
</dbReference>
<dbReference type="PANTHER" id="PTHR30055:SF234">
    <property type="entry name" value="HTH-TYPE TRANSCRIPTIONAL REGULATOR BETI"/>
    <property type="match status" value="1"/>
</dbReference>
<evidence type="ECO:0000256" key="3">
    <source>
        <dbReference type="ARBA" id="ARBA00023163"/>
    </source>
</evidence>
<organism evidence="6 7">
    <name type="scientific">Antrihabitans spumae</name>
    <dbReference type="NCBI Taxonomy" id="3373370"/>
    <lineage>
        <taxon>Bacteria</taxon>
        <taxon>Bacillati</taxon>
        <taxon>Actinomycetota</taxon>
        <taxon>Actinomycetes</taxon>
        <taxon>Mycobacteriales</taxon>
        <taxon>Nocardiaceae</taxon>
        <taxon>Antrihabitans</taxon>
    </lineage>
</organism>
<dbReference type="InterPro" id="IPR009057">
    <property type="entry name" value="Homeodomain-like_sf"/>
</dbReference>
<dbReference type="Gene3D" id="1.10.10.60">
    <property type="entry name" value="Homeodomain-like"/>
    <property type="match status" value="1"/>
</dbReference>
<evidence type="ECO:0000256" key="1">
    <source>
        <dbReference type="ARBA" id="ARBA00023015"/>
    </source>
</evidence>
<dbReference type="PROSITE" id="PS50977">
    <property type="entry name" value="HTH_TETR_2"/>
    <property type="match status" value="1"/>
</dbReference>
<dbReference type="InterPro" id="IPR001647">
    <property type="entry name" value="HTH_TetR"/>
</dbReference>
<name>A0ABW7JRI2_9NOCA</name>
<dbReference type="RefSeq" id="WP_395116476.1">
    <property type="nucleotide sequence ID" value="NZ_JBIMSO010000064.1"/>
</dbReference>
<dbReference type="Proteomes" id="UP001609175">
    <property type="component" value="Unassembled WGS sequence"/>
</dbReference>